<dbReference type="GO" id="GO:0000272">
    <property type="term" value="P:polysaccharide catabolic process"/>
    <property type="evidence" value="ECO:0007669"/>
    <property type="project" value="UniProtKB-KW"/>
</dbReference>
<dbReference type="InterPro" id="IPR037524">
    <property type="entry name" value="PA14/GLEYA"/>
</dbReference>
<gene>
    <name evidence="6" type="ORF">OHA22_21660</name>
</gene>
<dbReference type="InterPro" id="IPR011658">
    <property type="entry name" value="PA14_dom"/>
</dbReference>
<keyword evidence="2" id="KW-0119">Carbohydrate metabolism</keyword>
<keyword evidence="1" id="KW-0378">Hydrolase</keyword>
<sequence>MKIARRTTTSAATAVVLATAGGLLTAVAATPASAATVTCNSPTYKRQFFTNTAFSGTPKKTDCDGTISENWGAKAPAPGLPKDNFGVRWTVTRDFGSGGPFALTAAAQDGIRVYVDGKAKVNLWKNVTATRTKTVNVTIPSGRHTVRVDYANFTGNANVNFAYTPRTSATVDKVKPLVPTGTAVAYDKSSGEAKLTWAKNKELDLAGYRIYRRLNGSSFGGTPLATTASTSYTDTTLPVTGAGYFYEVRAYDKAGNESAGTADKGVVTVDRVAPAAPQAPTIVNESAANGLRVSWSAVEGAASYRVYRAIGAQGRFFEMGRTDKVSYLDTSVIEDIAYRYRVSAVDAAGNESGASPVVNSTYDDDTAPPAVTGLKVTPTEYGFQLNWDANPAPDLGRYAVYVGELIEDKATGEKVCSADSPVKYVKADTTSYSYLTRPNGEQACLFVDALDGAWNSVYTETGTAPTVVATELNTTPGVATPPGSPLHLTADSTEGAGANQLFWSGLDTNSPQAAGGYRVYRWNAAASAYESIATVANTASAYVDAGVKPGTTSYYWVTAVAADGTESVPAGDWAINAPVN</sequence>
<keyword evidence="3" id="KW-0732">Signal</keyword>
<organism evidence="6">
    <name type="scientific">Streptomyces sp. NBC_00093</name>
    <dbReference type="NCBI Taxonomy" id="2975649"/>
    <lineage>
        <taxon>Bacteria</taxon>
        <taxon>Bacillati</taxon>
        <taxon>Actinomycetota</taxon>
        <taxon>Actinomycetes</taxon>
        <taxon>Kitasatosporales</taxon>
        <taxon>Streptomycetaceae</taxon>
        <taxon>Streptomyces</taxon>
    </lineage>
</organism>
<evidence type="ECO:0000256" key="3">
    <source>
        <dbReference type="SAM" id="SignalP"/>
    </source>
</evidence>
<dbReference type="InterPro" id="IPR003961">
    <property type="entry name" value="FN3_dom"/>
</dbReference>
<dbReference type="CDD" id="cd00063">
    <property type="entry name" value="FN3"/>
    <property type="match status" value="1"/>
</dbReference>
<feature type="chain" id="PRO_5043906019" evidence="3">
    <location>
        <begin position="35"/>
        <end position="580"/>
    </location>
</feature>
<accession>A0AAU2A291</accession>
<reference evidence="6" key="1">
    <citation type="submission" date="2022-10" db="EMBL/GenBank/DDBJ databases">
        <title>The complete genomes of actinobacterial strains from the NBC collection.</title>
        <authorList>
            <person name="Joergensen T.S."/>
            <person name="Alvarez Arevalo M."/>
            <person name="Sterndorff E.B."/>
            <person name="Faurdal D."/>
            <person name="Vuksanovic O."/>
            <person name="Mourched A.-S."/>
            <person name="Charusanti P."/>
            <person name="Shaw S."/>
            <person name="Blin K."/>
            <person name="Weber T."/>
        </authorList>
    </citation>
    <scope>NUCLEOTIDE SEQUENCE</scope>
    <source>
        <strain evidence="6">NBC_00093</strain>
    </source>
</reference>
<dbReference type="InterPro" id="IPR013783">
    <property type="entry name" value="Ig-like_fold"/>
</dbReference>
<dbReference type="SUPFAM" id="SSF56988">
    <property type="entry name" value="Anthrax protective antigen"/>
    <property type="match status" value="1"/>
</dbReference>
<dbReference type="SUPFAM" id="SSF49265">
    <property type="entry name" value="Fibronectin type III"/>
    <property type="match status" value="2"/>
</dbReference>
<protein>
    <submittedName>
        <fullName evidence="6">PA14 domain-containing protein</fullName>
    </submittedName>
</protein>
<evidence type="ECO:0000256" key="1">
    <source>
        <dbReference type="ARBA" id="ARBA00023295"/>
    </source>
</evidence>
<dbReference type="Gene3D" id="2.60.40.10">
    <property type="entry name" value="Immunoglobulins"/>
    <property type="match status" value="4"/>
</dbReference>
<dbReference type="PROSITE" id="PS50853">
    <property type="entry name" value="FN3"/>
    <property type="match status" value="2"/>
</dbReference>
<keyword evidence="2" id="KW-0624">Polysaccharide degradation</keyword>
<evidence type="ECO:0000313" key="6">
    <source>
        <dbReference type="EMBL" id="WTT17967.1"/>
    </source>
</evidence>
<dbReference type="EMBL" id="CP108222">
    <property type="protein sequence ID" value="WTT17967.1"/>
    <property type="molecule type" value="Genomic_DNA"/>
</dbReference>
<feature type="domain" description="Fibronectin type-III" evidence="4">
    <location>
        <begin position="481"/>
        <end position="580"/>
    </location>
</feature>
<proteinExistence type="predicted"/>
<feature type="domain" description="PA14" evidence="5">
    <location>
        <begin position="39"/>
        <end position="182"/>
    </location>
</feature>
<keyword evidence="1" id="KW-0326">Glycosidase</keyword>
<dbReference type="InterPro" id="IPR036116">
    <property type="entry name" value="FN3_sf"/>
</dbReference>
<evidence type="ECO:0000256" key="2">
    <source>
        <dbReference type="ARBA" id="ARBA00023326"/>
    </source>
</evidence>
<dbReference type="SMART" id="SM00758">
    <property type="entry name" value="PA14"/>
    <property type="match status" value="1"/>
</dbReference>
<dbReference type="GO" id="GO:0016798">
    <property type="term" value="F:hydrolase activity, acting on glycosyl bonds"/>
    <property type="evidence" value="ECO:0007669"/>
    <property type="project" value="UniProtKB-KW"/>
</dbReference>
<dbReference type="AlphaFoldDB" id="A0AAU2A291"/>
<evidence type="ECO:0000259" key="5">
    <source>
        <dbReference type="PROSITE" id="PS51820"/>
    </source>
</evidence>
<feature type="signal peptide" evidence="3">
    <location>
        <begin position="1"/>
        <end position="34"/>
    </location>
</feature>
<evidence type="ECO:0000259" key="4">
    <source>
        <dbReference type="PROSITE" id="PS50853"/>
    </source>
</evidence>
<name>A0AAU2A291_9ACTN</name>
<dbReference type="PROSITE" id="PS51820">
    <property type="entry name" value="PA14"/>
    <property type="match status" value="1"/>
</dbReference>
<dbReference type="SMART" id="SM00060">
    <property type="entry name" value="FN3"/>
    <property type="match status" value="3"/>
</dbReference>
<dbReference type="Pfam" id="PF07691">
    <property type="entry name" value="PA14"/>
    <property type="match status" value="1"/>
</dbReference>
<feature type="domain" description="Fibronectin type-III" evidence="4">
    <location>
        <begin position="276"/>
        <end position="369"/>
    </location>
</feature>